<comment type="caution">
    <text evidence="2">The sequence shown here is derived from an EMBL/GenBank/DDBJ whole genome shotgun (WGS) entry which is preliminary data.</text>
</comment>
<organism evidence="2 3">
    <name type="scientific">Corchorus olitorius</name>
    <dbReference type="NCBI Taxonomy" id="93759"/>
    <lineage>
        <taxon>Eukaryota</taxon>
        <taxon>Viridiplantae</taxon>
        <taxon>Streptophyta</taxon>
        <taxon>Embryophyta</taxon>
        <taxon>Tracheophyta</taxon>
        <taxon>Spermatophyta</taxon>
        <taxon>Magnoliopsida</taxon>
        <taxon>eudicotyledons</taxon>
        <taxon>Gunneridae</taxon>
        <taxon>Pentapetalae</taxon>
        <taxon>rosids</taxon>
        <taxon>malvids</taxon>
        <taxon>Malvales</taxon>
        <taxon>Malvaceae</taxon>
        <taxon>Grewioideae</taxon>
        <taxon>Apeibeae</taxon>
        <taxon>Corchorus</taxon>
    </lineage>
</organism>
<protein>
    <submittedName>
        <fullName evidence="2">Uncharacterized protein</fullName>
    </submittedName>
</protein>
<dbReference type="EMBL" id="AWUE01013001">
    <property type="protein sequence ID" value="OMP07901.1"/>
    <property type="molecule type" value="Genomic_DNA"/>
</dbReference>
<feature type="region of interest" description="Disordered" evidence="1">
    <location>
        <begin position="30"/>
        <end position="53"/>
    </location>
</feature>
<dbReference type="AlphaFoldDB" id="A0A1R3KLE2"/>
<evidence type="ECO:0000313" key="2">
    <source>
        <dbReference type="EMBL" id="OMP07901.1"/>
    </source>
</evidence>
<proteinExistence type="predicted"/>
<evidence type="ECO:0000256" key="1">
    <source>
        <dbReference type="SAM" id="MobiDB-lite"/>
    </source>
</evidence>
<evidence type="ECO:0000313" key="3">
    <source>
        <dbReference type="Proteomes" id="UP000187203"/>
    </source>
</evidence>
<sequence length="53" mass="6195">MLNPLYPKPKDAYSDMNGLQIVFQLRRDTSQAERNEDSSIESVKERVHGKWSE</sequence>
<dbReference type="Proteomes" id="UP000187203">
    <property type="component" value="Unassembled WGS sequence"/>
</dbReference>
<gene>
    <name evidence="2" type="ORF">COLO4_06953</name>
</gene>
<keyword evidence="3" id="KW-1185">Reference proteome</keyword>
<name>A0A1R3KLE2_9ROSI</name>
<accession>A0A1R3KLE2</accession>
<reference evidence="3" key="1">
    <citation type="submission" date="2013-09" db="EMBL/GenBank/DDBJ databases">
        <title>Corchorus olitorius genome sequencing.</title>
        <authorList>
            <person name="Alam M."/>
            <person name="Haque M.S."/>
            <person name="Islam M.S."/>
            <person name="Emdad E.M."/>
            <person name="Islam M.M."/>
            <person name="Ahmed B."/>
            <person name="Halim A."/>
            <person name="Hossen Q.M.M."/>
            <person name="Hossain M.Z."/>
            <person name="Ahmed R."/>
            <person name="Khan M.M."/>
            <person name="Islam R."/>
            <person name="Rashid M.M."/>
            <person name="Khan S.A."/>
            <person name="Rahman M.S."/>
            <person name="Alam M."/>
            <person name="Yahiya A.S."/>
            <person name="Khan M.S."/>
            <person name="Azam M.S."/>
            <person name="Haque T."/>
            <person name="Lashkar M.Z.H."/>
            <person name="Akhand A.I."/>
            <person name="Morshed G."/>
            <person name="Roy S."/>
            <person name="Uddin K.S."/>
            <person name="Rabeya T."/>
            <person name="Hossain A.S."/>
            <person name="Chowdhury A."/>
            <person name="Snigdha A.R."/>
            <person name="Mortoza M.S."/>
            <person name="Matin S.A."/>
            <person name="Hoque S.M.E."/>
            <person name="Islam M.K."/>
            <person name="Roy D.K."/>
            <person name="Haider R."/>
            <person name="Moosa M.M."/>
            <person name="Elias S.M."/>
            <person name="Hasan A.M."/>
            <person name="Jahan S."/>
            <person name="Shafiuddin M."/>
            <person name="Mahmood N."/>
            <person name="Shommy N.S."/>
        </authorList>
    </citation>
    <scope>NUCLEOTIDE SEQUENCE [LARGE SCALE GENOMIC DNA]</scope>
    <source>
        <strain evidence="3">cv. O-4</strain>
    </source>
</reference>